<dbReference type="AlphaFoldDB" id="A0A7Y0L6H0"/>
<dbReference type="GO" id="GO:0045892">
    <property type="term" value="P:negative regulation of DNA-templated transcription"/>
    <property type="evidence" value="ECO:0007669"/>
    <property type="project" value="TreeGrafter"/>
</dbReference>
<organism evidence="8 9">
    <name type="scientific">Sulfobacillus harzensis</name>
    <dbReference type="NCBI Taxonomy" id="2729629"/>
    <lineage>
        <taxon>Bacteria</taxon>
        <taxon>Bacillati</taxon>
        <taxon>Bacillota</taxon>
        <taxon>Clostridia</taxon>
        <taxon>Eubacteriales</taxon>
        <taxon>Clostridiales Family XVII. Incertae Sedis</taxon>
        <taxon>Sulfobacillus</taxon>
    </lineage>
</organism>
<evidence type="ECO:0000256" key="3">
    <source>
        <dbReference type="ARBA" id="ARBA00023163"/>
    </source>
</evidence>
<comment type="caution">
    <text evidence="8">The sequence shown here is derived from an EMBL/GenBank/DDBJ whole genome shotgun (WGS) entry which is preliminary data.</text>
</comment>
<evidence type="ECO:0000256" key="2">
    <source>
        <dbReference type="ARBA" id="ARBA00023125"/>
    </source>
</evidence>
<dbReference type="GO" id="GO:0003700">
    <property type="term" value="F:DNA-binding transcription factor activity"/>
    <property type="evidence" value="ECO:0007669"/>
    <property type="project" value="TreeGrafter"/>
</dbReference>
<dbReference type="PROSITE" id="PS51078">
    <property type="entry name" value="ICLR_ED"/>
    <property type="match status" value="1"/>
</dbReference>
<dbReference type="Gene3D" id="3.30.450.40">
    <property type="match status" value="1"/>
</dbReference>
<evidence type="ECO:0000256" key="4">
    <source>
        <dbReference type="ARBA" id="ARBA00058938"/>
    </source>
</evidence>
<keyword evidence="9" id="KW-1185">Reference proteome</keyword>
<gene>
    <name evidence="8" type="ORF">HIJ39_17480</name>
</gene>
<dbReference type="SUPFAM" id="SSF46785">
    <property type="entry name" value="Winged helix' DNA-binding domain"/>
    <property type="match status" value="1"/>
</dbReference>
<proteinExistence type="predicted"/>
<dbReference type="PROSITE" id="PS51077">
    <property type="entry name" value="HTH_ICLR"/>
    <property type="match status" value="1"/>
</dbReference>
<dbReference type="FunFam" id="1.10.10.10:FF:000056">
    <property type="entry name" value="IclR family transcriptional regulator"/>
    <property type="match status" value="1"/>
</dbReference>
<dbReference type="RefSeq" id="WP_169101972.1">
    <property type="nucleotide sequence ID" value="NZ_JABBVZ010000085.1"/>
</dbReference>
<keyword evidence="2" id="KW-0238">DNA-binding</keyword>
<evidence type="ECO:0000256" key="1">
    <source>
        <dbReference type="ARBA" id="ARBA00023015"/>
    </source>
</evidence>
<dbReference type="GO" id="GO:0003677">
    <property type="term" value="F:DNA binding"/>
    <property type="evidence" value="ECO:0007669"/>
    <property type="project" value="UniProtKB-KW"/>
</dbReference>
<dbReference type="InterPro" id="IPR036388">
    <property type="entry name" value="WH-like_DNA-bd_sf"/>
</dbReference>
<dbReference type="PANTHER" id="PTHR30136">
    <property type="entry name" value="HELIX-TURN-HELIX TRANSCRIPTIONAL REGULATOR, ICLR FAMILY"/>
    <property type="match status" value="1"/>
</dbReference>
<dbReference type="InterPro" id="IPR029016">
    <property type="entry name" value="GAF-like_dom_sf"/>
</dbReference>
<dbReference type="Gene3D" id="1.10.10.10">
    <property type="entry name" value="Winged helix-like DNA-binding domain superfamily/Winged helix DNA-binding domain"/>
    <property type="match status" value="1"/>
</dbReference>
<evidence type="ECO:0000256" key="5">
    <source>
        <dbReference type="ARBA" id="ARBA00070406"/>
    </source>
</evidence>
<feature type="domain" description="HTH iclR-type" evidence="6">
    <location>
        <begin position="9"/>
        <end position="71"/>
    </location>
</feature>
<evidence type="ECO:0000313" key="8">
    <source>
        <dbReference type="EMBL" id="NMP24126.1"/>
    </source>
</evidence>
<comment type="function">
    <text evidence="4">May be an activator protein for the gylABX operon.</text>
</comment>
<dbReference type="Pfam" id="PF09339">
    <property type="entry name" value="HTH_IclR"/>
    <property type="match status" value="1"/>
</dbReference>
<dbReference type="EMBL" id="JABBVZ010000085">
    <property type="protein sequence ID" value="NMP24126.1"/>
    <property type="molecule type" value="Genomic_DNA"/>
</dbReference>
<dbReference type="SMART" id="SM00346">
    <property type="entry name" value="HTH_ICLR"/>
    <property type="match status" value="1"/>
</dbReference>
<evidence type="ECO:0000313" key="9">
    <source>
        <dbReference type="Proteomes" id="UP000533476"/>
    </source>
</evidence>
<dbReference type="PANTHER" id="PTHR30136:SF35">
    <property type="entry name" value="HTH-TYPE TRANSCRIPTIONAL REGULATOR RV1719"/>
    <property type="match status" value="1"/>
</dbReference>
<sequence length="262" mass="29398">MRDVNISPIRAVRRAIDVLNAFTTEEPELTVEQVSEKTHLPKATVYRILYTMETTNLIRYDEETGRYRLGIQFLSYAGLVTSTYDVVRESEEVLIELHQRIRQTILMCVVSGDELLYVFRRENAEGLKFSSSVGQRRPIPYGVVGKVALAYLPPAQLDRILAQPIEATTPYSLTDPEELRRRIHAIRQDGFYIDIEETTIGVCGVAAPVLDITDRLAASVGIIGPTVQLTDHLQNARDYLLEATARISQKMGHHPSATTTGI</sequence>
<keyword evidence="1" id="KW-0805">Transcription regulation</keyword>
<dbReference type="InterPro" id="IPR036390">
    <property type="entry name" value="WH_DNA-bd_sf"/>
</dbReference>
<dbReference type="InterPro" id="IPR005471">
    <property type="entry name" value="Tscrpt_reg_IclR_N"/>
</dbReference>
<feature type="domain" description="IclR-ED" evidence="7">
    <location>
        <begin position="72"/>
        <end position="253"/>
    </location>
</feature>
<accession>A0A7Y0L6H0</accession>
<dbReference type="InterPro" id="IPR014757">
    <property type="entry name" value="Tscrpt_reg_IclR_C"/>
</dbReference>
<protein>
    <recommendedName>
        <fullName evidence="5">Glycerol operon regulatory protein</fullName>
    </recommendedName>
</protein>
<keyword evidence="3" id="KW-0804">Transcription</keyword>
<dbReference type="SUPFAM" id="SSF55781">
    <property type="entry name" value="GAF domain-like"/>
    <property type="match status" value="1"/>
</dbReference>
<evidence type="ECO:0000259" key="6">
    <source>
        <dbReference type="PROSITE" id="PS51077"/>
    </source>
</evidence>
<evidence type="ECO:0000259" key="7">
    <source>
        <dbReference type="PROSITE" id="PS51078"/>
    </source>
</evidence>
<dbReference type="Pfam" id="PF01614">
    <property type="entry name" value="IclR_C"/>
    <property type="match status" value="1"/>
</dbReference>
<dbReference type="InterPro" id="IPR050707">
    <property type="entry name" value="HTH_MetabolicPath_Reg"/>
</dbReference>
<dbReference type="Proteomes" id="UP000533476">
    <property type="component" value="Unassembled WGS sequence"/>
</dbReference>
<reference evidence="8 9" key="1">
    <citation type="submission" date="2020-04" db="EMBL/GenBank/DDBJ databases">
        <authorList>
            <person name="Zhang R."/>
            <person name="Schippers A."/>
        </authorList>
    </citation>
    <scope>NUCLEOTIDE SEQUENCE [LARGE SCALE GENOMIC DNA]</scope>
    <source>
        <strain evidence="8 9">DSM 109850</strain>
    </source>
</reference>
<name>A0A7Y0L6H0_9FIRM</name>